<evidence type="ECO:0000313" key="8">
    <source>
        <dbReference type="Proteomes" id="UP000292447"/>
    </source>
</evidence>
<sequence length="255" mass="28911">MNPLRFLHFLVFPLLALCGWNYALTADELKHVEGDPLVTHFVTFDVNIYKTATEVEHLGELKFALFGELLPITAAAFITKTEQQTNGYTGSTLHRVVKNTIIQGGYLTKNAWKEYSPIPFEKFPCENFDILHNKPGRISLASTGGNTNGASFFILTGQSTPFFDKKYVAFGQLINGFDVMKKINDVPLDGETPKVEIVIDKALYVDLSVPMVIDFKAVTKEYLYFIYFLIAAVVLFALYRFNRRRLLVDLKSFKL</sequence>
<comment type="catalytic activity">
    <reaction evidence="1 4">
        <text>[protein]-peptidylproline (omega=180) = [protein]-peptidylproline (omega=0)</text>
        <dbReference type="Rhea" id="RHEA:16237"/>
        <dbReference type="Rhea" id="RHEA-COMP:10747"/>
        <dbReference type="Rhea" id="RHEA-COMP:10748"/>
        <dbReference type="ChEBI" id="CHEBI:83833"/>
        <dbReference type="ChEBI" id="CHEBI:83834"/>
        <dbReference type="EC" id="5.2.1.8"/>
    </reaction>
</comment>
<proteinExistence type="inferred from homology"/>
<dbReference type="SUPFAM" id="SSF50891">
    <property type="entry name" value="Cyclophilin-like"/>
    <property type="match status" value="1"/>
</dbReference>
<dbReference type="InterPro" id="IPR002130">
    <property type="entry name" value="Cyclophilin-type_PPIase_dom"/>
</dbReference>
<evidence type="ECO:0000256" key="5">
    <source>
        <dbReference type="SAM" id="Phobius"/>
    </source>
</evidence>
<feature type="domain" description="PPIase cyclophilin-type" evidence="6">
    <location>
        <begin position="48"/>
        <end position="204"/>
    </location>
</feature>
<gene>
    <name evidence="7" type="primary">MPUL0A02810</name>
    <name evidence="7" type="ORF">METSCH_A02810</name>
</gene>
<dbReference type="GO" id="GO:0003755">
    <property type="term" value="F:peptidyl-prolyl cis-trans isomerase activity"/>
    <property type="evidence" value="ECO:0007669"/>
    <property type="project" value="UniProtKB-UniRule"/>
</dbReference>
<accession>A0A4P6XDT3</accession>
<reference evidence="8" key="1">
    <citation type="submission" date="2019-03" db="EMBL/GenBank/DDBJ databases">
        <title>Snf2 controls pulcherriminic acid biosynthesis and connects pigmentation and antifungal activity of the yeast Metschnikowia pulcherrima.</title>
        <authorList>
            <person name="Gore-Lloyd D."/>
            <person name="Sumann I."/>
            <person name="Brachmann A.O."/>
            <person name="Schneeberger K."/>
            <person name="Ortiz-Merino R.A."/>
            <person name="Moreno-Beltran M."/>
            <person name="Schlaefli M."/>
            <person name="Kirner P."/>
            <person name="Santos Kron A."/>
            <person name="Wolfe K.H."/>
            <person name="Piel J."/>
            <person name="Ahrens C.H."/>
            <person name="Henk D."/>
            <person name="Freimoser F.M."/>
        </authorList>
    </citation>
    <scope>NUCLEOTIDE SEQUENCE [LARGE SCALE GENOMIC DNA]</scope>
    <source>
        <strain evidence="8">APC 1.2</strain>
    </source>
</reference>
<protein>
    <recommendedName>
        <fullName evidence="4">Peptidyl-prolyl cis-trans isomerase</fullName>
        <shortName evidence="4">PPIase</shortName>
        <ecNumber evidence="4">5.2.1.8</ecNumber>
    </recommendedName>
</protein>
<comment type="function">
    <text evidence="4">PPIases accelerate the folding of proteins. It catalyzes the cis-trans isomerization of proline imidic peptide bonds in oligopeptides.</text>
</comment>
<dbReference type="GO" id="GO:0016018">
    <property type="term" value="F:cyclosporin A binding"/>
    <property type="evidence" value="ECO:0007669"/>
    <property type="project" value="TreeGrafter"/>
</dbReference>
<dbReference type="GO" id="GO:0006457">
    <property type="term" value="P:protein folding"/>
    <property type="evidence" value="ECO:0007669"/>
    <property type="project" value="TreeGrafter"/>
</dbReference>
<evidence type="ECO:0000313" key="7">
    <source>
        <dbReference type="EMBL" id="QBM85657.1"/>
    </source>
</evidence>
<evidence type="ECO:0000256" key="3">
    <source>
        <dbReference type="ARBA" id="ARBA00023235"/>
    </source>
</evidence>
<feature type="chain" id="PRO_5021039823" description="Peptidyl-prolyl cis-trans isomerase" evidence="4">
    <location>
        <begin position="26"/>
        <end position="255"/>
    </location>
</feature>
<feature type="transmembrane region" description="Helical" evidence="5">
    <location>
        <begin position="222"/>
        <end position="241"/>
    </location>
</feature>
<name>A0A4P6XDT3_9ASCO</name>
<dbReference type="InterPro" id="IPR029000">
    <property type="entry name" value="Cyclophilin-like_dom_sf"/>
</dbReference>
<feature type="signal peptide" evidence="4">
    <location>
        <begin position="1"/>
        <end position="25"/>
    </location>
</feature>
<keyword evidence="8" id="KW-1185">Reference proteome</keyword>
<dbReference type="Gene3D" id="2.40.100.10">
    <property type="entry name" value="Cyclophilin-like"/>
    <property type="match status" value="1"/>
</dbReference>
<dbReference type="PRINTS" id="PR00153">
    <property type="entry name" value="CSAPPISMRASE"/>
</dbReference>
<dbReference type="Proteomes" id="UP000292447">
    <property type="component" value="Chromosome I"/>
</dbReference>
<keyword evidence="2 4" id="KW-0697">Rotamase</keyword>
<dbReference type="GO" id="GO:0005737">
    <property type="term" value="C:cytoplasm"/>
    <property type="evidence" value="ECO:0007669"/>
    <property type="project" value="TreeGrafter"/>
</dbReference>
<evidence type="ECO:0000256" key="2">
    <source>
        <dbReference type="ARBA" id="ARBA00023110"/>
    </source>
</evidence>
<evidence type="ECO:0000259" key="6">
    <source>
        <dbReference type="PROSITE" id="PS50072"/>
    </source>
</evidence>
<keyword evidence="5" id="KW-0812">Transmembrane</keyword>
<evidence type="ECO:0000256" key="4">
    <source>
        <dbReference type="RuleBase" id="RU363019"/>
    </source>
</evidence>
<dbReference type="STRING" id="2163413.A0A4P6XDT3"/>
<keyword evidence="4" id="KW-0732">Signal</keyword>
<organism evidence="7 8">
    <name type="scientific">Metschnikowia aff. pulcherrima</name>
    <dbReference type="NCBI Taxonomy" id="2163413"/>
    <lineage>
        <taxon>Eukaryota</taxon>
        <taxon>Fungi</taxon>
        <taxon>Dikarya</taxon>
        <taxon>Ascomycota</taxon>
        <taxon>Saccharomycotina</taxon>
        <taxon>Pichiomycetes</taxon>
        <taxon>Metschnikowiaceae</taxon>
        <taxon>Metschnikowia</taxon>
    </lineage>
</organism>
<comment type="similarity">
    <text evidence="4">Belongs to the cyclophilin-type PPIase family.</text>
</comment>
<dbReference type="CDD" id="cd00317">
    <property type="entry name" value="cyclophilin"/>
    <property type="match status" value="1"/>
</dbReference>
<dbReference type="PROSITE" id="PS50072">
    <property type="entry name" value="CSA_PPIASE_2"/>
    <property type="match status" value="1"/>
</dbReference>
<keyword evidence="3 4" id="KW-0413">Isomerase</keyword>
<dbReference type="Pfam" id="PF00160">
    <property type="entry name" value="Pro_isomerase"/>
    <property type="match status" value="1"/>
</dbReference>
<evidence type="ECO:0000256" key="1">
    <source>
        <dbReference type="ARBA" id="ARBA00000971"/>
    </source>
</evidence>
<dbReference type="EC" id="5.2.1.8" evidence="4"/>
<dbReference type="PANTHER" id="PTHR11071">
    <property type="entry name" value="PEPTIDYL-PROLYL CIS-TRANS ISOMERASE"/>
    <property type="match status" value="1"/>
</dbReference>
<dbReference type="AlphaFoldDB" id="A0A4P6XDT3"/>
<keyword evidence="5" id="KW-0472">Membrane</keyword>
<dbReference type="PANTHER" id="PTHR11071:SF561">
    <property type="entry name" value="PEPTIDYL-PROLYL CIS-TRANS ISOMERASE D-RELATED"/>
    <property type="match status" value="1"/>
</dbReference>
<keyword evidence="5" id="KW-1133">Transmembrane helix</keyword>
<dbReference type="EMBL" id="CP034456">
    <property type="protein sequence ID" value="QBM85657.1"/>
    <property type="molecule type" value="Genomic_DNA"/>
</dbReference>